<gene>
    <name evidence="3" type="ORF">GQF03_08580</name>
</gene>
<protein>
    <recommendedName>
        <fullName evidence="2">ABC-type transport auxiliary lipoprotein component domain-containing protein</fullName>
    </recommendedName>
</protein>
<evidence type="ECO:0000256" key="1">
    <source>
        <dbReference type="SAM" id="SignalP"/>
    </source>
</evidence>
<evidence type="ECO:0000313" key="4">
    <source>
        <dbReference type="Proteomes" id="UP000445696"/>
    </source>
</evidence>
<keyword evidence="4" id="KW-1185">Reference proteome</keyword>
<name>A0A845MFF2_9PROT</name>
<evidence type="ECO:0000259" key="2">
    <source>
        <dbReference type="Pfam" id="PF03886"/>
    </source>
</evidence>
<dbReference type="EMBL" id="WTVA01000003">
    <property type="protein sequence ID" value="MZR22385.1"/>
    <property type="molecule type" value="Genomic_DNA"/>
</dbReference>
<proteinExistence type="predicted"/>
<dbReference type="Gene3D" id="3.40.50.10610">
    <property type="entry name" value="ABC-type transport auxiliary lipoprotein component"/>
    <property type="match status" value="1"/>
</dbReference>
<organism evidence="3 4">
    <name type="scientific">Sneathiella chungangensis</name>
    <dbReference type="NCBI Taxonomy" id="1418234"/>
    <lineage>
        <taxon>Bacteria</taxon>
        <taxon>Pseudomonadati</taxon>
        <taxon>Pseudomonadota</taxon>
        <taxon>Alphaproteobacteria</taxon>
        <taxon>Sneathiellales</taxon>
        <taxon>Sneathiellaceae</taxon>
        <taxon>Sneathiella</taxon>
    </lineage>
</organism>
<accession>A0A845MFF2</accession>
<dbReference type="InterPro" id="IPR005586">
    <property type="entry name" value="ABC_trans_aux"/>
</dbReference>
<feature type="signal peptide" evidence="1">
    <location>
        <begin position="1"/>
        <end position="25"/>
    </location>
</feature>
<feature type="chain" id="PRO_5032967340" description="ABC-type transport auxiliary lipoprotein component domain-containing protein" evidence="1">
    <location>
        <begin position="26"/>
        <end position="208"/>
    </location>
</feature>
<dbReference type="SUPFAM" id="SSF159594">
    <property type="entry name" value="XCC0632-like"/>
    <property type="match status" value="1"/>
</dbReference>
<reference evidence="3 4" key="1">
    <citation type="journal article" date="2014" name="Int. J. Syst. Evol. Microbiol.">
        <title>Sneathiella chungangensis sp. nov., isolated from a marine sand, and emended description of the genus Sneathiella.</title>
        <authorList>
            <person name="Siamphan C."/>
            <person name="Kim H."/>
            <person name="Lee J.S."/>
            <person name="Kim W."/>
        </authorList>
    </citation>
    <scope>NUCLEOTIDE SEQUENCE [LARGE SCALE GENOMIC DNA]</scope>
    <source>
        <strain evidence="3 4">KCTC 32476</strain>
    </source>
</reference>
<dbReference type="RefSeq" id="WP_161338825.1">
    <property type="nucleotide sequence ID" value="NZ_JBHSDG010000005.1"/>
</dbReference>
<dbReference type="Pfam" id="PF03886">
    <property type="entry name" value="ABC_trans_aux"/>
    <property type="match status" value="1"/>
</dbReference>
<comment type="caution">
    <text evidence="3">The sequence shown here is derived from an EMBL/GenBank/DDBJ whole genome shotgun (WGS) entry which is preliminary data.</text>
</comment>
<dbReference type="OrthoDB" id="7064073at2"/>
<evidence type="ECO:0000313" key="3">
    <source>
        <dbReference type="EMBL" id="MZR22385.1"/>
    </source>
</evidence>
<dbReference type="AlphaFoldDB" id="A0A845MFF2"/>
<feature type="domain" description="ABC-type transport auxiliary lipoprotein component" evidence="2">
    <location>
        <begin position="53"/>
        <end position="199"/>
    </location>
</feature>
<dbReference type="Proteomes" id="UP000445696">
    <property type="component" value="Unassembled WGS sequence"/>
</dbReference>
<sequence>MTLPSLRPIGRIFAILLLMAPSACGGLPGSAPTNFYILKTAVGLTADSGLSLAEGATVGIGPVQIPGYADRPQIVTFGSGAEINVSDFDHWAEPLSDAIKRVLTSNIATLIGAERVFAYPADFRPTKQSLQVAVNVIDITETGAGVARLTVRWHIKALYDNVVLARHAKTYESAATPGDYNSYANALSKLLGELSQDIAASLNGLNIS</sequence>
<keyword evidence="1" id="KW-0732">Signal</keyword>